<evidence type="ECO:0000256" key="3">
    <source>
        <dbReference type="ARBA" id="ARBA00022679"/>
    </source>
</evidence>
<dbReference type="EC" id="2.7.7.101" evidence="12"/>
<dbReference type="Pfam" id="PF10410">
    <property type="entry name" value="DnaB_bind"/>
    <property type="match status" value="1"/>
</dbReference>
<keyword evidence="4 12" id="KW-0548">Nucleotidyltransferase</keyword>
<evidence type="ECO:0000256" key="14">
    <source>
        <dbReference type="PIRSR" id="PIRSR002811-1"/>
    </source>
</evidence>
<keyword evidence="2 12" id="KW-0639">Primosome</keyword>
<feature type="region of interest" description="Disordered" evidence="16">
    <location>
        <begin position="435"/>
        <end position="454"/>
    </location>
</feature>
<keyword evidence="6 12" id="KW-0479">Metal-binding</keyword>
<dbReference type="Gene3D" id="1.10.860.10">
    <property type="entry name" value="DNAb Helicase, Chain A"/>
    <property type="match status" value="1"/>
</dbReference>
<keyword evidence="3 12" id="KW-0808">Transferase</keyword>
<comment type="function">
    <text evidence="12 13">RNA polymerase that catalyzes the synthesis of short RNA molecules used as primers for DNA polymerase during DNA replication.</text>
</comment>
<feature type="coiled-coil region" evidence="15">
    <location>
        <begin position="563"/>
        <end position="590"/>
    </location>
</feature>
<evidence type="ECO:0000313" key="18">
    <source>
        <dbReference type="EMBL" id="SEA96845.1"/>
    </source>
</evidence>
<dbReference type="EMBL" id="FNQR01000011">
    <property type="protein sequence ID" value="SEA96845.1"/>
    <property type="molecule type" value="Genomic_DNA"/>
</dbReference>
<comment type="domain">
    <text evidence="12">Contains an N-terminal zinc-binding domain, a central core domain that contains the primase activity, and a C-terminal DnaB-binding domain.</text>
</comment>
<keyword evidence="7 12" id="KW-0863">Zinc-finger</keyword>
<gene>
    <name evidence="12" type="primary">dnaG</name>
    <name evidence="18" type="ORF">SAMN05421743_111123</name>
</gene>
<dbReference type="SMART" id="SM00493">
    <property type="entry name" value="TOPRIM"/>
    <property type="match status" value="1"/>
</dbReference>
<dbReference type="InterPro" id="IPR002694">
    <property type="entry name" value="Znf_CHC2"/>
</dbReference>
<dbReference type="HAMAP" id="MF_00974">
    <property type="entry name" value="DNA_primase_DnaG"/>
    <property type="match status" value="1"/>
</dbReference>
<dbReference type="InterPro" id="IPR050219">
    <property type="entry name" value="DnaG_primase"/>
</dbReference>
<evidence type="ECO:0000259" key="17">
    <source>
        <dbReference type="PROSITE" id="PS50880"/>
    </source>
</evidence>
<comment type="similarity">
    <text evidence="12 13">Belongs to the DnaG primase family.</text>
</comment>
<keyword evidence="9" id="KW-0460">Magnesium</keyword>
<keyword evidence="5 12" id="KW-0235">DNA replication</keyword>
<dbReference type="GO" id="GO:0000428">
    <property type="term" value="C:DNA-directed RNA polymerase complex"/>
    <property type="evidence" value="ECO:0007669"/>
    <property type="project" value="UniProtKB-KW"/>
</dbReference>
<dbReference type="SUPFAM" id="SSF57783">
    <property type="entry name" value="Zinc beta-ribbon"/>
    <property type="match status" value="1"/>
</dbReference>
<dbReference type="GO" id="GO:0003677">
    <property type="term" value="F:DNA binding"/>
    <property type="evidence" value="ECO:0007669"/>
    <property type="project" value="UniProtKB-KW"/>
</dbReference>
<keyword evidence="1 12" id="KW-0240">DNA-directed RNA polymerase</keyword>
<dbReference type="InterPro" id="IPR019475">
    <property type="entry name" value="DNA_primase_DnaB-bd"/>
</dbReference>
<dbReference type="InterPro" id="IPR036977">
    <property type="entry name" value="DNA_primase_Znf_CHC2"/>
</dbReference>
<dbReference type="InterPro" id="IPR034151">
    <property type="entry name" value="TOPRIM_DnaG_bac"/>
</dbReference>
<dbReference type="GO" id="GO:0003678">
    <property type="term" value="F:DNA helicase activity"/>
    <property type="evidence" value="ECO:0007669"/>
    <property type="project" value="InterPro"/>
</dbReference>
<sequence length="607" mass="69365">MAGHIPEETIDEIRKSNDIVDVVGEYVQLKKQGRNYFGLCPFHGENTPSFSVSPDKQIFHCFGCGKGGNAITFLMELEGYEFLQAVKHLADKVGYQLPDEVTINQEVASPRNEEAQKILEAHQWLSKLYHHLLKHTKEGKEGLEYLLNRGFTEEMIDHFHLGYAPNSKDFVVRFLEKKGYHPQLMVKAGLLSSNESGDYSDRFRGRVIFPIRNHLGKTVAFGGRAIHDQEPKYLNSPETELFHKGRLLYNFDLARSAIRKQGAIILFEGYVDVISAFQAGVHNGVGTLGTSITEHQANLIRRYVEQAIICYDGDRPGIEASLKAARLLRKAGCTVKLARLPDGMDPDDYIKVNGAEKFQREVLGASDTYLAFIMRHLRKEYNLNLEGDRIAYVERVVKEVATLDHAIEREHYLKELANEFELSLDTLKQEVSEHRRRSGIPAKEAQRTRQSNVRSERIMENRLLPAFHNAERALIAYMLKNPQVADKVQAELGGGFNISEHQVIVTYLYAYFEEGNEPDVSHFVERLSEPDLKNLVIKLAMMPVHSEISEREINDYIRLIRAEQSDKMDIKSLEEEQKQAEQQNDPIKAAEIAMKIIQMRRQLRSSQ</sequence>
<feature type="zinc finger region" description="CHC2-type" evidence="12 14">
    <location>
        <begin position="40"/>
        <end position="64"/>
    </location>
</feature>
<evidence type="ECO:0000256" key="2">
    <source>
        <dbReference type="ARBA" id="ARBA00022515"/>
    </source>
</evidence>
<dbReference type="GO" id="GO:1990077">
    <property type="term" value="C:primosome complex"/>
    <property type="evidence" value="ECO:0007669"/>
    <property type="project" value="UniProtKB-KW"/>
</dbReference>
<dbReference type="InterPro" id="IPR037068">
    <property type="entry name" value="DNA_primase_core_N_sf"/>
</dbReference>
<evidence type="ECO:0000256" key="11">
    <source>
        <dbReference type="ARBA" id="ARBA00023163"/>
    </source>
</evidence>
<comment type="subunit">
    <text evidence="12">Monomer. Interacts with DnaB.</text>
</comment>
<dbReference type="PANTHER" id="PTHR30313:SF2">
    <property type="entry name" value="DNA PRIMASE"/>
    <property type="match status" value="1"/>
</dbReference>
<dbReference type="GO" id="GO:0003899">
    <property type="term" value="F:DNA-directed RNA polymerase activity"/>
    <property type="evidence" value="ECO:0007669"/>
    <property type="project" value="UniProtKB-UniRule"/>
</dbReference>
<dbReference type="InterPro" id="IPR006171">
    <property type="entry name" value="TOPRIM_dom"/>
</dbReference>
<name>A0A1H4FHT6_9BACI</name>
<dbReference type="SUPFAM" id="SSF56731">
    <property type="entry name" value="DNA primase core"/>
    <property type="match status" value="1"/>
</dbReference>
<dbReference type="NCBIfam" id="TIGR01391">
    <property type="entry name" value="dnaG"/>
    <property type="match status" value="1"/>
</dbReference>
<dbReference type="PIRSF" id="PIRSF002811">
    <property type="entry name" value="DnaG"/>
    <property type="match status" value="1"/>
</dbReference>
<keyword evidence="19" id="KW-1185">Reference proteome</keyword>
<comment type="cofactor">
    <cofactor evidence="12 13 14">
        <name>Zn(2+)</name>
        <dbReference type="ChEBI" id="CHEBI:29105"/>
    </cofactor>
    <text evidence="12 13 14">Binds 1 zinc ion per monomer.</text>
</comment>
<evidence type="ECO:0000256" key="1">
    <source>
        <dbReference type="ARBA" id="ARBA00022478"/>
    </source>
</evidence>
<dbReference type="Gene3D" id="3.90.580.10">
    <property type="entry name" value="Zinc finger, CHC2-type domain"/>
    <property type="match status" value="1"/>
</dbReference>
<dbReference type="GO" id="GO:0005737">
    <property type="term" value="C:cytoplasm"/>
    <property type="evidence" value="ECO:0007669"/>
    <property type="project" value="TreeGrafter"/>
</dbReference>
<proteinExistence type="inferred from homology"/>
<comment type="catalytic activity">
    <reaction evidence="12">
        <text>ssDNA + n NTP = ssDNA/pppN(pN)n-1 hybrid + (n-1) diphosphate.</text>
        <dbReference type="EC" id="2.7.7.101"/>
    </reaction>
</comment>
<dbReference type="Pfam" id="PF13155">
    <property type="entry name" value="Toprim_2"/>
    <property type="match status" value="1"/>
</dbReference>
<dbReference type="InterPro" id="IPR036185">
    <property type="entry name" value="DNA_heli_DnaB-like_N_sf"/>
</dbReference>
<dbReference type="InterPro" id="IPR016136">
    <property type="entry name" value="DNA_helicase_N/primase_C"/>
</dbReference>
<evidence type="ECO:0000256" key="12">
    <source>
        <dbReference type="HAMAP-Rule" id="MF_00974"/>
    </source>
</evidence>
<dbReference type="InterPro" id="IPR006295">
    <property type="entry name" value="DNA_primase_DnaG"/>
</dbReference>
<evidence type="ECO:0000256" key="8">
    <source>
        <dbReference type="ARBA" id="ARBA00022833"/>
    </source>
</evidence>
<dbReference type="FunFam" id="3.90.580.10:FF:000001">
    <property type="entry name" value="DNA primase"/>
    <property type="match status" value="1"/>
</dbReference>
<dbReference type="Proteomes" id="UP000198584">
    <property type="component" value="Unassembled WGS sequence"/>
</dbReference>
<dbReference type="Pfam" id="PF08275">
    <property type="entry name" value="DNAG_N"/>
    <property type="match status" value="1"/>
</dbReference>
<dbReference type="RefSeq" id="WP_093045564.1">
    <property type="nucleotide sequence ID" value="NZ_FNQR01000011.1"/>
</dbReference>
<evidence type="ECO:0000313" key="19">
    <source>
        <dbReference type="Proteomes" id="UP000198584"/>
    </source>
</evidence>
<evidence type="ECO:0000256" key="4">
    <source>
        <dbReference type="ARBA" id="ARBA00022695"/>
    </source>
</evidence>
<evidence type="ECO:0000256" key="5">
    <source>
        <dbReference type="ARBA" id="ARBA00022705"/>
    </source>
</evidence>
<reference evidence="18 19" key="1">
    <citation type="submission" date="2016-10" db="EMBL/GenBank/DDBJ databases">
        <authorList>
            <person name="de Groot N.N."/>
        </authorList>
    </citation>
    <scope>NUCLEOTIDE SEQUENCE [LARGE SCALE GENOMIC DNA]</scope>
    <source>
        <strain evidence="18 19">CCM7597</strain>
    </source>
</reference>
<dbReference type="Gene3D" id="3.90.980.10">
    <property type="entry name" value="DNA primase, catalytic core, N-terminal domain"/>
    <property type="match status" value="1"/>
</dbReference>
<evidence type="ECO:0000256" key="13">
    <source>
        <dbReference type="PIRNR" id="PIRNR002811"/>
    </source>
</evidence>
<dbReference type="Pfam" id="PF01807">
    <property type="entry name" value="Zn_ribbon_DnaG"/>
    <property type="match status" value="1"/>
</dbReference>
<dbReference type="SUPFAM" id="SSF48024">
    <property type="entry name" value="N-terminal domain of DnaB helicase"/>
    <property type="match status" value="1"/>
</dbReference>
<keyword evidence="10 12" id="KW-0238">DNA-binding</keyword>
<dbReference type="CDD" id="cd03364">
    <property type="entry name" value="TOPRIM_DnaG_primases"/>
    <property type="match status" value="1"/>
</dbReference>
<evidence type="ECO:0000256" key="9">
    <source>
        <dbReference type="ARBA" id="ARBA00022842"/>
    </source>
</evidence>
<evidence type="ECO:0000256" key="16">
    <source>
        <dbReference type="SAM" id="MobiDB-lite"/>
    </source>
</evidence>
<dbReference type="STRING" id="571932.SAMN05421743_111123"/>
<dbReference type="PROSITE" id="PS50880">
    <property type="entry name" value="TOPRIM"/>
    <property type="match status" value="1"/>
</dbReference>
<dbReference type="GO" id="GO:0005524">
    <property type="term" value="F:ATP binding"/>
    <property type="evidence" value="ECO:0007669"/>
    <property type="project" value="InterPro"/>
</dbReference>
<dbReference type="SMART" id="SM00400">
    <property type="entry name" value="ZnF_CHCC"/>
    <property type="match status" value="1"/>
</dbReference>
<dbReference type="Gene3D" id="6.10.140.360">
    <property type="match status" value="1"/>
</dbReference>
<keyword evidence="15" id="KW-0175">Coiled coil</keyword>
<evidence type="ECO:0000256" key="15">
    <source>
        <dbReference type="SAM" id="Coils"/>
    </source>
</evidence>
<dbReference type="FunFam" id="3.90.980.10:FF:000001">
    <property type="entry name" value="DNA primase"/>
    <property type="match status" value="1"/>
</dbReference>
<dbReference type="GO" id="GO:0008270">
    <property type="term" value="F:zinc ion binding"/>
    <property type="evidence" value="ECO:0007669"/>
    <property type="project" value="UniProtKB-UniRule"/>
</dbReference>
<dbReference type="PANTHER" id="PTHR30313">
    <property type="entry name" value="DNA PRIMASE"/>
    <property type="match status" value="1"/>
</dbReference>
<dbReference type="AlphaFoldDB" id="A0A1H4FHT6"/>
<keyword evidence="11 12" id="KW-0804">Transcription</keyword>
<evidence type="ECO:0000256" key="10">
    <source>
        <dbReference type="ARBA" id="ARBA00023125"/>
    </source>
</evidence>
<accession>A0A1H4FHT6</accession>
<dbReference type="InterPro" id="IPR013264">
    <property type="entry name" value="DNAG_N"/>
</dbReference>
<dbReference type="Gene3D" id="3.40.1360.10">
    <property type="match status" value="1"/>
</dbReference>
<dbReference type="GO" id="GO:0006269">
    <property type="term" value="P:DNA replication, synthesis of primer"/>
    <property type="evidence" value="ECO:0007669"/>
    <property type="project" value="UniProtKB-UniRule"/>
</dbReference>
<evidence type="ECO:0000256" key="6">
    <source>
        <dbReference type="ARBA" id="ARBA00022723"/>
    </source>
</evidence>
<dbReference type="OrthoDB" id="9803773at2"/>
<feature type="domain" description="Toprim" evidence="17">
    <location>
        <begin position="262"/>
        <end position="343"/>
    </location>
</feature>
<keyword evidence="8 12" id="KW-0862">Zinc</keyword>
<dbReference type="InterPro" id="IPR030846">
    <property type="entry name" value="DnaG_bac"/>
</dbReference>
<protein>
    <recommendedName>
        <fullName evidence="12 13">DNA primase</fullName>
        <ecNumber evidence="12">2.7.7.101</ecNumber>
    </recommendedName>
</protein>
<evidence type="ECO:0000256" key="7">
    <source>
        <dbReference type="ARBA" id="ARBA00022771"/>
    </source>
</evidence>
<organism evidence="18 19">
    <name type="scientific">Thalassobacillus cyri</name>
    <dbReference type="NCBI Taxonomy" id="571932"/>
    <lineage>
        <taxon>Bacteria</taxon>
        <taxon>Bacillati</taxon>
        <taxon>Bacillota</taxon>
        <taxon>Bacilli</taxon>
        <taxon>Bacillales</taxon>
        <taxon>Bacillaceae</taxon>
        <taxon>Thalassobacillus</taxon>
    </lineage>
</organism>